<evidence type="ECO:0000256" key="1">
    <source>
        <dbReference type="SAM" id="MobiDB-lite"/>
    </source>
</evidence>
<dbReference type="Proteomes" id="UP001385951">
    <property type="component" value="Unassembled WGS sequence"/>
</dbReference>
<feature type="compositionally biased region" description="Low complexity" evidence="1">
    <location>
        <begin position="202"/>
        <end position="232"/>
    </location>
</feature>
<proteinExistence type="predicted"/>
<reference evidence="2 3" key="1">
    <citation type="submission" date="2022-09" db="EMBL/GenBank/DDBJ databases">
        <authorList>
            <person name="Palmer J.M."/>
        </authorList>
    </citation>
    <scope>NUCLEOTIDE SEQUENCE [LARGE SCALE GENOMIC DNA]</scope>
    <source>
        <strain evidence="2 3">DSM 7382</strain>
    </source>
</reference>
<keyword evidence="3" id="KW-1185">Reference proteome</keyword>
<dbReference type="Pfam" id="PF08284">
    <property type="entry name" value="RVP_2"/>
    <property type="match status" value="1"/>
</dbReference>
<dbReference type="EMBL" id="JASBNA010000025">
    <property type="protein sequence ID" value="KAK7684482.1"/>
    <property type="molecule type" value="Genomic_DNA"/>
</dbReference>
<dbReference type="AlphaFoldDB" id="A0AAW0FYS6"/>
<organism evidence="2 3">
    <name type="scientific">Cerrena zonata</name>
    <dbReference type="NCBI Taxonomy" id="2478898"/>
    <lineage>
        <taxon>Eukaryota</taxon>
        <taxon>Fungi</taxon>
        <taxon>Dikarya</taxon>
        <taxon>Basidiomycota</taxon>
        <taxon>Agaricomycotina</taxon>
        <taxon>Agaricomycetes</taxon>
        <taxon>Polyporales</taxon>
        <taxon>Cerrenaceae</taxon>
        <taxon>Cerrena</taxon>
    </lineage>
</organism>
<dbReference type="InterPro" id="IPR021109">
    <property type="entry name" value="Peptidase_aspartic_dom_sf"/>
</dbReference>
<dbReference type="CDD" id="cd00303">
    <property type="entry name" value="retropepsin_like"/>
    <property type="match status" value="1"/>
</dbReference>
<evidence type="ECO:0000313" key="2">
    <source>
        <dbReference type="EMBL" id="KAK7684482.1"/>
    </source>
</evidence>
<feature type="region of interest" description="Disordered" evidence="1">
    <location>
        <begin position="198"/>
        <end position="236"/>
    </location>
</feature>
<protein>
    <submittedName>
        <fullName evidence="2">Uncharacterized protein</fullName>
    </submittedName>
</protein>
<sequence>MSTSIASVIASPKNVPILTPGKIQPESLTDWVHKCFQYFKTTRKLLAADHVATAATGLQDPLVQDWYMTGCDAFDLLTFTEFVLCMKKRWLNTGWEAEIVTHIIRSRQFENNLFEDWVITLEKKNTLLKGTTFHFDDTRLRDQITANACDNVRDACNLDSIRGILGFKEWKEALARVDAQRVKDRARMDARVNSVIAAQAAHRSATRSSSSHSHSLSSHPPSSSSGSSSVRNRPPRLTDEEKRLILKYHGCFKCRKLNVNHVSANCPDDFPSPVDYRPISEPSASSAKPTYSRPTAKVAMVGDLHNVTDTVAATSVLSMGDDYSSSDECVSPSSLLSPHIVWPAIVHSSSSFSLPTNMLIDNGCTTVLIRDDVVSDLGLRRRKLHRPFVMGAAWGRDGDSQNGVEWVKLRVSSPDMSFVACTVRAIVVPDLFVPIILGMPWLTKNNIVIDHELRCCIHKPSGIDILLPGPGPTPPPLSIDERRSLLRETVIAQQDAASLSFEEYQLQQNAIRGYQRDVIRELHLRANLPPPFITKEVTVIAAIKSRIEVLASLDRLAKEDAAMRARFPECFPNDIPHYDSLPNNVYHRIRLIDANKIISRRNYSCPKQLRDVWLSMLQEHLAAGRI</sequence>
<gene>
    <name evidence="2" type="ORF">QCA50_012429</name>
</gene>
<evidence type="ECO:0000313" key="3">
    <source>
        <dbReference type="Proteomes" id="UP001385951"/>
    </source>
</evidence>
<comment type="caution">
    <text evidence="2">The sequence shown here is derived from an EMBL/GenBank/DDBJ whole genome shotgun (WGS) entry which is preliminary data.</text>
</comment>
<accession>A0AAW0FYS6</accession>
<name>A0AAW0FYS6_9APHY</name>
<dbReference type="Gene3D" id="2.40.70.10">
    <property type="entry name" value="Acid Proteases"/>
    <property type="match status" value="1"/>
</dbReference>